<reference evidence="4" key="1">
    <citation type="submission" date="2019-08" db="EMBL/GenBank/DDBJ databases">
        <title>Limnoglobus roseus gen. nov., sp. nov., a novel freshwater planctomycete with a giant genome from the family Gemmataceae.</title>
        <authorList>
            <person name="Kulichevskaya I.S."/>
            <person name="Naumoff D.G."/>
            <person name="Miroshnikov K."/>
            <person name="Ivanova A."/>
            <person name="Philippov D.A."/>
            <person name="Hakobyan A."/>
            <person name="Rijpstra I.C."/>
            <person name="Sinninghe Damste J.S."/>
            <person name="Liesack W."/>
            <person name="Dedysh S.N."/>
        </authorList>
    </citation>
    <scope>NUCLEOTIDE SEQUENCE [LARGE SCALE GENOMIC DNA]</scope>
    <source>
        <strain evidence="4">PX52</strain>
    </source>
</reference>
<sequence length="218" mass="24018">MTIRPVPTFVGMSLALALMLTSEVSAKGVVVVTWGETINHVGTPLDQVRLFHKSNGIGYKYHYFGLFWIDLWTSEGTYCVYDRDKYDAISSAKAAELLGVSESDLSPPFWYRWPPGCVFVGTALVVAGLCRLAAKPLGLGSPVGGQSNFVLFESIKKNLEGKSSEELRQMLEANDREQYSEEAFLAAAALLRDRERRGSCEKPPLTEHGTAPEQPGRD</sequence>
<evidence type="ECO:0000313" key="4">
    <source>
        <dbReference type="Proteomes" id="UP000324974"/>
    </source>
</evidence>
<dbReference type="KEGG" id="lrs:PX52LOC_05687"/>
<proteinExistence type="predicted"/>
<evidence type="ECO:0000313" key="3">
    <source>
        <dbReference type="EMBL" id="QEL18654.1"/>
    </source>
</evidence>
<dbReference type="OrthoDB" id="9155053at2"/>
<keyword evidence="4" id="KW-1185">Reference proteome</keyword>
<evidence type="ECO:0000256" key="2">
    <source>
        <dbReference type="SAM" id="SignalP"/>
    </source>
</evidence>
<evidence type="ECO:0000256" key="1">
    <source>
        <dbReference type="SAM" id="MobiDB-lite"/>
    </source>
</evidence>
<keyword evidence="2" id="KW-0732">Signal</keyword>
<dbReference type="RefSeq" id="WP_149113133.1">
    <property type="nucleotide sequence ID" value="NZ_CP042425.1"/>
</dbReference>
<protein>
    <submittedName>
        <fullName evidence="3">Uncharacterized protein</fullName>
    </submittedName>
</protein>
<dbReference type="EMBL" id="CP042425">
    <property type="protein sequence ID" value="QEL18654.1"/>
    <property type="molecule type" value="Genomic_DNA"/>
</dbReference>
<gene>
    <name evidence="3" type="ORF">PX52LOC_05687</name>
</gene>
<organism evidence="3 4">
    <name type="scientific">Limnoglobus roseus</name>
    <dbReference type="NCBI Taxonomy" id="2598579"/>
    <lineage>
        <taxon>Bacteria</taxon>
        <taxon>Pseudomonadati</taxon>
        <taxon>Planctomycetota</taxon>
        <taxon>Planctomycetia</taxon>
        <taxon>Gemmatales</taxon>
        <taxon>Gemmataceae</taxon>
        <taxon>Limnoglobus</taxon>
    </lineage>
</organism>
<dbReference type="AlphaFoldDB" id="A0A5C1AN68"/>
<feature type="signal peptide" evidence="2">
    <location>
        <begin position="1"/>
        <end position="26"/>
    </location>
</feature>
<feature type="chain" id="PRO_5022877983" evidence="2">
    <location>
        <begin position="27"/>
        <end position="218"/>
    </location>
</feature>
<name>A0A5C1AN68_9BACT</name>
<feature type="region of interest" description="Disordered" evidence="1">
    <location>
        <begin position="195"/>
        <end position="218"/>
    </location>
</feature>
<dbReference type="Proteomes" id="UP000324974">
    <property type="component" value="Chromosome"/>
</dbReference>
<accession>A0A5C1AN68</accession>